<dbReference type="InterPro" id="IPR001254">
    <property type="entry name" value="Trypsin_dom"/>
</dbReference>
<keyword evidence="1" id="KW-0645">Protease</keyword>
<proteinExistence type="predicted"/>
<keyword evidence="5" id="KW-1015">Disulfide bond</keyword>
<name>A0AAV7L559_PLEWA</name>
<comment type="caution">
    <text evidence="8">The sequence shown here is derived from an EMBL/GenBank/DDBJ whole genome shotgun (WGS) entry which is preliminary data.</text>
</comment>
<accession>A0AAV7L559</accession>
<organism evidence="8 9">
    <name type="scientific">Pleurodeles waltl</name>
    <name type="common">Iberian ribbed newt</name>
    <dbReference type="NCBI Taxonomy" id="8319"/>
    <lineage>
        <taxon>Eukaryota</taxon>
        <taxon>Metazoa</taxon>
        <taxon>Chordata</taxon>
        <taxon>Craniata</taxon>
        <taxon>Vertebrata</taxon>
        <taxon>Euteleostomi</taxon>
        <taxon>Amphibia</taxon>
        <taxon>Batrachia</taxon>
        <taxon>Caudata</taxon>
        <taxon>Salamandroidea</taxon>
        <taxon>Salamandridae</taxon>
        <taxon>Pleurodelinae</taxon>
        <taxon>Pleurodeles</taxon>
    </lineage>
</organism>
<dbReference type="Proteomes" id="UP001066276">
    <property type="component" value="Chromosome 12"/>
</dbReference>
<dbReference type="GO" id="GO:0006508">
    <property type="term" value="P:proteolysis"/>
    <property type="evidence" value="ECO:0007669"/>
    <property type="project" value="UniProtKB-KW"/>
</dbReference>
<evidence type="ECO:0000256" key="2">
    <source>
        <dbReference type="ARBA" id="ARBA00022729"/>
    </source>
</evidence>
<dbReference type="InterPro" id="IPR009003">
    <property type="entry name" value="Peptidase_S1_PA"/>
</dbReference>
<evidence type="ECO:0000256" key="5">
    <source>
        <dbReference type="ARBA" id="ARBA00023157"/>
    </source>
</evidence>
<dbReference type="InterPro" id="IPR018114">
    <property type="entry name" value="TRYPSIN_HIS"/>
</dbReference>
<sequence length="250" mass="26899">MWTLLLLALLVGVRAGVEDGGIIGGHVVAPHSKPWMASLFSKERKKQTCGGALVSRNFVLTAAHCSINHFSDVYVVLGVQNTAKPEPSWQTFRSVTPHSRAYDSKTREHDIVLLKLSKPAVLNHMVQVIPLPSRARDIAAGTVCSVAGWGWTQVDGPMSNVLREVNVTVVDNAVCKEELGLGRRLKDSMLCAGKHNEGKDAGVNDSGGPLVCDGRVEGIVSHGTVKSPPGVYTRVSKYLEWIKKTLGNSG</sequence>
<reference evidence="8" key="1">
    <citation type="journal article" date="2022" name="bioRxiv">
        <title>Sequencing and chromosome-scale assembly of the giantPleurodeles waltlgenome.</title>
        <authorList>
            <person name="Brown T."/>
            <person name="Elewa A."/>
            <person name="Iarovenko S."/>
            <person name="Subramanian E."/>
            <person name="Araus A.J."/>
            <person name="Petzold A."/>
            <person name="Susuki M."/>
            <person name="Suzuki K.-i.T."/>
            <person name="Hayashi T."/>
            <person name="Toyoda A."/>
            <person name="Oliveira C."/>
            <person name="Osipova E."/>
            <person name="Leigh N.D."/>
            <person name="Simon A."/>
            <person name="Yun M.H."/>
        </authorList>
    </citation>
    <scope>NUCLEOTIDE SEQUENCE</scope>
    <source>
        <strain evidence="8">20211129_DDA</strain>
        <tissue evidence="8">Liver</tissue>
    </source>
</reference>
<keyword evidence="9" id="KW-1185">Reference proteome</keyword>
<dbReference type="SUPFAM" id="SSF50494">
    <property type="entry name" value="Trypsin-like serine proteases"/>
    <property type="match status" value="1"/>
</dbReference>
<dbReference type="EMBL" id="JANPWB010000016">
    <property type="protein sequence ID" value="KAJ1086182.1"/>
    <property type="molecule type" value="Genomic_DNA"/>
</dbReference>
<keyword evidence="4" id="KW-0720">Serine protease</keyword>
<protein>
    <recommendedName>
        <fullName evidence="7">Peptidase S1 domain-containing protein</fullName>
    </recommendedName>
</protein>
<dbReference type="AlphaFoldDB" id="A0AAV7L559"/>
<evidence type="ECO:0000256" key="6">
    <source>
        <dbReference type="SAM" id="SignalP"/>
    </source>
</evidence>
<evidence type="ECO:0000256" key="3">
    <source>
        <dbReference type="ARBA" id="ARBA00022801"/>
    </source>
</evidence>
<dbReference type="PRINTS" id="PR00722">
    <property type="entry name" value="CHYMOTRYPSIN"/>
</dbReference>
<dbReference type="PANTHER" id="PTHR24271:SF50">
    <property type="match status" value="1"/>
</dbReference>
<dbReference type="InterPro" id="IPR001314">
    <property type="entry name" value="Peptidase_S1A"/>
</dbReference>
<dbReference type="CDD" id="cd00190">
    <property type="entry name" value="Tryp_SPc"/>
    <property type="match status" value="1"/>
</dbReference>
<evidence type="ECO:0000256" key="4">
    <source>
        <dbReference type="ARBA" id="ARBA00022825"/>
    </source>
</evidence>
<feature type="signal peptide" evidence="6">
    <location>
        <begin position="1"/>
        <end position="15"/>
    </location>
</feature>
<dbReference type="SMART" id="SM00020">
    <property type="entry name" value="Tryp_SPc"/>
    <property type="match status" value="1"/>
</dbReference>
<feature type="chain" id="PRO_5043406494" description="Peptidase S1 domain-containing protein" evidence="6">
    <location>
        <begin position="16"/>
        <end position="250"/>
    </location>
</feature>
<dbReference type="FunFam" id="2.40.10.10:FF:000120">
    <property type="entry name" value="Putative serine protease"/>
    <property type="match status" value="1"/>
</dbReference>
<keyword evidence="2 6" id="KW-0732">Signal</keyword>
<evidence type="ECO:0000256" key="1">
    <source>
        <dbReference type="ARBA" id="ARBA00022670"/>
    </source>
</evidence>
<dbReference type="InterPro" id="IPR043504">
    <property type="entry name" value="Peptidase_S1_PA_chymotrypsin"/>
</dbReference>
<evidence type="ECO:0000313" key="8">
    <source>
        <dbReference type="EMBL" id="KAJ1086182.1"/>
    </source>
</evidence>
<gene>
    <name evidence="8" type="ORF">NDU88_006306</name>
</gene>
<dbReference type="Gene3D" id="2.40.10.10">
    <property type="entry name" value="Trypsin-like serine proteases"/>
    <property type="match status" value="2"/>
</dbReference>
<evidence type="ECO:0000313" key="9">
    <source>
        <dbReference type="Proteomes" id="UP001066276"/>
    </source>
</evidence>
<dbReference type="PANTHER" id="PTHR24271">
    <property type="entry name" value="KALLIKREIN-RELATED"/>
    <property type="match status" value="1"/>
</dbReference>
<feature type="domain" description="Peptidase S1" evidence="7">
    <location>
        <begin position="22"/>
        <end position="247"/>
    </location>
</feature>
<keyword evidence="3" id="KW-0378">Hydrolase</keyword>
<evidence type="ECO:0000259" key="7">
    <source>
        <dbReference type="PROSITE" id="PS50240"/>
    </source>
</evidence>
<dbReference type="Pfam" id="PF00089">
    <property type="entry name" value="Trypsin"/>
    <property type="match status" value="1"/>
</dbReference>
<dbReference type="GO" id="GO:0004252">
    <property type="term" value="F:serine-type endopeptidase activity"/>
    <property type="evidence" value="ECO:0007669"/>
    <property type="project" value="InterPro"/>
</dbReference>
<dbReference type="PROSITE" id="PS00134">
    <property type="entry name" value="TRYPSIN_HIS"/>
    <property type="match status" value="1"/>
</dbReference>
<dbReference type="PROSITE" id="PS50240">
    <property type="entry name" value="TRYPSIN_DOM"/>
    <property type="match status" value="1"/>
</dbReference>